<feature type="binding site" evidence="7">
    <location>
        <position position="92"/>
    </location>
    <ligand>
        <name>S-adenosyl-L-methionine</name>
        <dbReference type="ChEBI" id="CHEBI:59789"/>
    </ligand>
</feature>
<keyword evidence="8" id="KW-0698">rRNA processing</keyword>
<comment type="subcellular location">
    <subcellularLocation>
        <location evidence="1">Mitochondrion</location>
    </subcellularLocation>
</comment>
<organism evidence="9 10">
    <name type="scientific">Coprinopsis marcescibilis</name>
    <name type="common">Agaric fungus</name>
    <name type="synonym">Psathyrella marcescibilis</name>
    <dbReference type="NCBI Taxonomy" id="230819"/>
    <lineage>
        <taxon>Eukaryota</taxon>
        <taxon>Fungi</taxon>
        <taxon>Dikarya</taxon>
        <taxon>Basidiomycota</taxon>
        <taxon>Agaricomycotina</taxon>
        <taxon>Agaricomycetes</taxon>
        <taxon>Agaricomycetidae</taxon>
        <taxon>Agaricales</taxon>
        <taxon>Agaricineae</taxon>
        <taxon>Psathyrellaceae</taxon>
        <taxon>Coprinopsis</taxon>
    </lineage>
</organism>
<evidence type="ECO:0000313" key="10">
    <source>
        <dbReference type="Proteomes" id="UP000307440"/>
    </source>
</evidence>
<evidence type="ECO:0000313" key="9">
    <source>
        <dbReference type="EMBL" id="TFK20919.1"/>
    </source>
</evidence>
<evidence type="ECO:0000256" key="4">
    <source>
        <dbReference type="ARBA" id="ARBA00022691"/>
    </source>
</evidence>
<comment type="similarity">
    <text evidence="7 8">Belongs to the class I-like SAM-binding methyltransferase superfamily. rRNA adenine N(6)-methyltransferase family.</text>
</comment>
<dbReference type="PANTHER" id="PTHR11727">
    <property type="entry name" value="DIMETHYLADENOSINE TRANSFERASE"/>
    <property type="match status" value="1"/>
</dbReference>
<dbReference type="SUPFAM" id="SSF53335">
    <property type="entry name" value="S-adenosyl-L-methionine-dependent methyltransferases"/>
    <property type="match status" value="1"/>
</dbReference>
<dbReference type="OrthoDB" id="16079at2759"/>
<accession>A0A5C3KKP8</accession>
<comment type="function">
    <text evidence="6">Mitochondrial transcription factor that confers selective promoter recognition on the core subunit of the yeast mitochondrial RNA polymerase. Interacts with DNA in a non-specific manner.</text>
</comment>
<evidence type="ECO:0000256" key="7">
    <source>
        <dbReference type="PROSITE-ProRule" id="PRU01026"/>
    </source>
</evidence>
<dbReference type="GO" id="GO:0034246">
    <property type="term" value="F:mitochondrial transcription factor activity"/>
    <property type="evidence" value="ECO:0007669"/>
    <property type="project" value="TreeGrafter"/>
</dbReference>
<proteinExistence type="inferred from homology"/>
<dbReference type="InterPro" id="IPR029063">
    <property type="entry name" value="SAM-dependent_MTases_sf"/>
</dbReference>
<evidence type="ECO:0000256" key="1">
    <source>
        <dbReference type="ARBA" id="ARBA00004173"/>
    </source>
</evidence>
<sequence length="424" mass="47947">MLSSTSTHRISRWAPGICLRRHPADIYLKLRCRSVHSTAGLPEPGLRKLTPLDTKRIAQKHAPQVKLPPRDQWVKAIGALLTHKPLQGRISINNPETAAKMANALIPEGAKDKVIVEAYPGPGELTRALLNLPRERIRKIIVLESIAEFSDWLDPLAEVDDRITVLKMDPYDWATYETMITDGHLSDVPVLDWDAGVHPQLHFIQHLPSIVMGEQLLNQYVRTMPDRHWFFKYGRVTLDLICSTRMHQRLTYPPGNSNRGKIGVLCETAAELSVPLAHEEMFPYNDHFFPPTTEKGLSLTGAKSNTMSRRSVGFPHSVLRLVPLENQAIKPRELDIWDFVLRKLFISKATPVAKAIPTLAPGAASILKTLTDPSKPADQRLDVKKTPRELLIPEWRLIVDAFQQWPFRPANMNIEADLLPQVRK</sequence>
<dbReference type="InterPro" id="IPR001737">
    <property type="entry name" value="KsgA/Erm"/>
</dbReference>
<evidence type="ECO:0000256" key="2">
    <source>
        <dbReference type="ARBA" id="ARBA00022603"/>
    </source>
</evidence>
<dbReference type="Gene3D" id="3.40.50.150">
    <property type="entry name" value="Vaccinia Virus protein VP39"/>
    <property type="match status" value="1"/>
</dbReference>
<dbReference type="GO" id="GO:0000179">
    <property type="term" value="F:rRNA (adenine-N6,N6-)-dimethyltransferase activity"/>
    <property type="evidence" value="ECO:0007669"/>
    <property type="project" value="UniProtKB-UniRule"/>
</dbReference>
<keyword evidence="2 7" id="KW-0489">Methyltransferase</keyword>
<keyword evidence="3 7" id="KW-0808">Transferase</keyword>
<keyword evidence="4 7" id="KW-0949">S-adenosyl-L-methionine</keyword>
<dbReference type="Pfam" id="PF00398">
    <property type="entry name" value="RrnaAD"/>
    <property type="match status" value="1"/>
</dbReference>
<evidence type="ECO:0000256" key="8">
    <source>
        <dbReference type="RuleBase" id="RU362106"/>
    </source>
</evidence>
<dbReference type="PROSITE" id="PS51689">
    <property type="entry name" value="SAM_RNA_A_N6_MT"/>
    <property type="match status" value="1"/>
</dbReference>
<dbReference type="GO" id="GO:0005759">
    <property type="term" value="C:mitochondrial matrix"/>
    <property type="evidence" value="ECO:0007669"/>
    <property type="project" value="TreeGrafter"/>
</dbReference>
<dbReference type="Proteomes" id="UP000307440">
    <property type="component" value="Unassembled WGS sequence"/>
</dbReference>
<evidence type="ECO:0000256" key="3">
    <source>
        <dbReference type="ARBA" id="ARBA00022679"/>
    </source>
</evidence>
<dbReference type="PANTHER" id="PTHR11727:SF17">
    <property type="entry name" value="DIMETHYLADENOSINE TRANSFERASE 1, MITOCHONDRIAL"/>
    <property type="match status" value="1"/>
</dbReference>
<evidence type="ECO:0000256" key="6">
    <source>
        <dbReference type="ARBA" id="ARBA00024915"/>
    </source>
</evidence>
<dbReference type="Gene3D" id="1.10.8.100">
    <property type="entry name" value="Ribosomal RNA adenine dimethylase-like, domain 2"/>
    <property type="match status" value="1"/>
</dbReference>
<keyword evidence="5 7" id="KW-0694">RNA-binding</keyword>
<protein>
    <recommendedName>
        <fullName evidence="8">rRNA adenine N(6)-methyltransferase</fullName>
        <ecNumber evidence="8">2.1.1.-</ecNumber>
    </recommendedName>
</protein>
<feature type="binding site" evidence="7">
    <location>
        <position position="144"/>
    </location>
    <ligand>
        <name>S-adenosyl-L-methionine</name>
        <dbReference type="ChEBI" id="CHEBI:59789"/>
    </ligand>
</feature>
<evidence type="ECO:0000256" key="5">
    <source>
        <dbReference type="ARBA" id="ARBA00022884"/>
    </source>
</evidence>
<dbReference type="EMBL" id="ML210283">
    <property type="protein sequence ID" value="TFK20919.1"/>
    <property type="molecule type" value="Genomic_DNA"/>
</dbReference>
<dbReference type="STRING" id="230819.A0A5C3KKP8"/>
<name>A0A5C3KKP8_COPMA</name>
<keyword evidence="10" id="KW-1185">Reference proteome</keyword>
<comment type="caution">
    <text evidence="7">Lacks conserved residue(s) required for the propagation of feature annotation.</text>
</comment>
<dbReference type="GO" id="GO:0003723">
    <property type="term" value="F:RNA binding"/>
    <property type="evidence" value="ECO:0007669"/>
    <property type="project" value="UniProtKB-UniRule"/>
</dbReference>
<dbReference type="AlphaFoldDB" id="A0A5C3KKP8"/>
<dbReference type="GO" id="GO:0006391">
    <property type="term" value="P:transcription initiation at mitochondrial promoter"/>
    <property type="evidence" value="ECO:0007669"/>
    <property type="project" value="TreeGrafter"/>
</dbReference>
<feature type="binding site" evidence="7">
    <location>
        <position position="169"/>
    </location>
    <ligand>
        <name>S-adenosyl-L-methionine</name>
        <dbReference type="ChEBI" id="CHEBI:59789"/>
    </ligand>
</feature>
<dbReference type="InterPro" id="IPR023165">
    <property type="entry name" value="rRNA_Ade_diMease-like_C"/>
</dbReference>
<gene>
    <name evidence="9" type="ORF">FA15DRAFT_673027</name>
</gene>
<dbReference type="EC" id="2.1.1.-" evidence="8"/>
<reference evidence="9 10" key="1">
    <citation type="journal article" date="2019" name="Nat. Ecol. Evol.">
        <title>Megaphylogeny resolves global patterns of mushroom evolution.</title>
        <authorList>
            <person name="Varga T."/>
            <person name="Krizsan K."/>
            <person name="Foldi C."/>
            <person name="Dima B."/>
            <person name="Sanchez-Garcia M."/>
            <person name="Sanchez-Ramirez S."/>
            <person name="Szollosi G.J."/>
            <person name="Szarkandi J.G."/>
            <person name="Papp V."/>
            <person name="Albert L."/>
            <person name="Andreopoulos W."/>
            <person name="Angelini C."/>
            <person name="Antonin V."/>
            <person name="Barry K.W."/>
            <person name="Bougher N.L."/>
            <person name="Buchanan P."/>
            <person name="Buyck B."/>
            <person name="Bense V."/>
            <person name="Catcheside P."/>
            <person name="Chovatia M."/>
            <person name="Cooper J."/>
            <person name="Damon W."/>
            <person name="Desjardin D."/>
            <person name="Finy P."/>
            <person name="Geml J."/>
            <person name="Haridas S."/>
            <person name="Hughes K."/>
            <person name="Justo A."/>
            <person name="Karasinski D."/>
            <person name="Kautmanova I."/>
            <person name="Kiss B."/>
            <person name="Kocsube S."/>
            <person name="Kotiranta H."/>
            <person name="LaButti K.M."/>
            <person name="Lechner B.E."/>
            <person name="Liimatainen K."/>
            <person name="Lipzen A."/>
            <person name="Lukacs Z."/>
            <person name="Mihaltcheva S."/>
            <person name="Morgado L.N."/>
            <person name="Niskanen T."/>
            <person name="Noordeloos M.E."/>
            <person name="Ohm R.A."/>
            <person name="Ortiz-Santana B."/>
            <person name="Ovrebo C."/>
            <person name="Racz N."/>
            <person name="Riley R."/>
            <person name="Savchenko A."/>
            <person name="Shiryaev A."/>
            <person name="Soop K."/>
            <person name="Spirin V."/>
            <person name="Szebenyi C."/>
            <person name="Tomsovsky M."/>
            <person name="Tulloss R.E."/>
            <person name="Uehling J."/>
            <person name="Grigoriev I.V."/>
            <person name="Vagvolgyi C."/>
            <person name="Papp T."/>
            <person name="Martin F.M."/>
            <person name="Miettinen O."/>
            <person name="Hibbett D.S."/>
            <person name="Nagy L.G."/>
        </authorList>
    </citation>
    <scope>NUCLEOTIDE SEQUENCE [LARGE SCALE GENOMIC DNA]</scope>
    <source>
        <strain evidence="9 10">CBS 121175</strain>
    </source>
</reference>